<evidence type="ECO:0000313" key="4">
    <source>
        <dbReference type="EMBL" id="KAK4772951.1"/>
    </source>
</evidence>
<feature type="compositionally biased region" description="Basic and acidic residues" evidence="2">
    <location>
        <begin position="410"/>
        <end position="421"/>
    </location>
</feature>
<dbReference type="CDD" id="cd02859">
    <property type="entry name" value="E_set_AMPKbeta_like_N"/>
    <property type="match status" value="1"/>
</dbReference>
<feature type="coiled-coil region" evidence="1">
    <location>
        <begin position="448"/>
        <end position="514"/>
    </location>
</feature>
<gene>
    <name evidence="4" type="ORF">SAY87_027970</name>
</gene>
<dbReference type="PANTHER" id="PTHR47434:SF2">
    <property type="entry name" value="PROTEIN PTST HOMOLOG 3, CHLOROPLASTIC"/>
    <property type="match status" value="1"/>
</dbReference>
<feature type="compositionally biased region" description="Polar residues" evidence="2">
    <location>
        <begin position="311"/>
        <end position="327"/>
    </location>
</feature>
<evidence type="ECO:0000313" key="5">
    <source>
        <dbReference type="Proteomes" id="UP001345219"/>
    </source>
</evidence>
<reference evidence="4 5" key="1">
    <citation type="journal article" date="2023" name="Hortic Res">
        <title>Pangenome of water caltrop reveals structural variations and asymmetric subgenome divergence after allopolyploidization.</title>
        <authorList>
            <person name="Zhang X."/>
            <person name="Chen Y."/>
            <person name="Wang L."/>
            <person name="Yuan Y."/>
            <person name="Fang M."/>
            <person name="Shi L."/>
            <person name="Lu R."/>
            <person name="Comes H.P."/>
            <person name="Ma Y."/>
            <person name="Chen Y."/>
            <person name="Huang G."/>
            <person name="Zhou Y."/>
            <person name="Zheng Z."/>
            <person name="Qiu Y."/>
        </authorList>
    </citation>
    <scope>NUCLEOTIDE SEQUENCE [LARGE SCALE GENOMIC DNA]</scope>
    <source>
        <tissue evidence="4">Roots</tissue>
    </source>
</reference>
<dbReference type="Pfam" id="PF16561">
    <property type="entry name" value="AMPK1_CBM"/>
    <property type="match status" value="1"/>
</dbReference>
<accession>A0AAN7QP70</accession>
<sequence>MAALVLHSATAFVTFSSSHRLLFHRSRDRPKLLSSCRILSAPQGFYAGCASGGILRSLFRSSSSFSLELILISNVIHCSSNACCVLVHARDGKKVLTDVELCDEIKEFLSAVGLPEHHMPSIKELSLHGRNDLANIVRRRGYKFIKELLTNSQQMDVSGFDMQKSLSDEHAHAVSNGRVAKLEGQDETADYFTEKTNLSDEAPCKELFLVGDNLHHHVTFGGNLNEEPPVVIYSDEWSTRFDRDAVTNNKISLAGEATSIESSSNINADMEPDLDNIEHVPLDNLELARAISSSFMYDVEKLDYNGKYVSSTSDASNKESYPQYSEFDSNDDSGMSVELPDSKILEEKVMIFMKDGCLVPVDDNVYKIYEDIGGEEPDCLDCPKFAGSGGQLVRLKDRAEMPPVPWSAPAKHEYGLRDNHSSGEGPLDACMDKNLKSEMTEGEDQARVSRLRYMLHQKELELSQLKEDIEKEKLALSFLQMKAESEINKAQKLIAEKDAELQAAEESLSGLKEVEIQYCGDGDIVEVAGSFNGWYHRIKMDPHPLANVINGAGSRKCRLRSTMLWLYPGVHEIKFIIDGQWVVDSERELITKGWICNNILRVDK</sequence>
<dbReference type="SUPFAM" id="SSF81296">
    <property type="entry name" value="E set domains"/>
    <property type="match status" value="1"/>
</dbReference>
<keyword evidence="1" id="KW-0175">Coiled coil</keyword>
<evidence type="ECO:0000256" key="2">
    <source>
        <dbReference type="SAM" id="MobiDB-lite"/>
    </source>
</evidence>
<dbReference type="InterPro" id="IPR032640">
    <property type="entry name" value="AMPK1_CBM"/>
</dbReference>
<proteinExistence type="predicted"/>
<feature type="domain" description="AMP-activated protein kinase glycogen-binding" evidence="3">
    <location>
        <begin position="514"/>
        <end position="602"/>
    </location>
</feature>
<dbReference type="PANTHER" id="PTHR47434">
    <property type="entry name" value="PROTEIN PTST HOMOLOG 3, CHLOROPLASTIC"/>
    <property type="match status" value="1"/>
</dbReference>
<name>A0AAN7QP70_9MYRT</name>
<dbReference type="GO" id="GO:0009507">
    <property type="term" value="C:chloroplast"/>
    <property type="evidence" value="ECO:0007669"/>
    <property type="project" value="UniProtKB-ARBA"/>
</dbReference>
<dbReference type="Gene3D" id="2.60.40.10">
    <property type="entry name" value="Immunoglobulins"/>
    <property type="match status" value="1"/>
</dbReference>
<feature type="region of interest" description="Disordered" evidence="2">
    <location>
        <begin position="403"/>
        <end position="430"/>
    </location>
</feature>
<protein>
    <recommendedName>
        <fullName evidence="3">AMP-activated protein kinase glycogen-binding domain-containing protein</fullName>
    </recommendedName>
</protein>
<feature type="region of interest" description="Disordered" evidence="2">
    <location>
        <begin position="311"/>
        <end position="335"/>
    </location>
</feature>
<dbReference type="InterPro" id="IPR013783">
    <property type="entry name" value="Ig-like_fold"/>
</dbReference>
<keyword evidence="5" id="KW-1185">Reference proteome</keyword>
<evidence type="ECO:0000259" key="3">
    <source>
        <dbReference type="Pfam" id="PF16561"/>
    </source>
</evidence>
<dbReference type="EMBL" id="JAXIOK010000004">
    <property type="protein sequence ID" value="KAK4772951.1"/>
    <property type="molecule type" value="Genomic_DNA"/>
</dbReference>
<dbReference type="Proteomes" id="UP001345219">
    <property type="component" value="Chromosome 22"/>
</dbReference>
<dbReference type="AlphaFoldDB" id="A0AAN7QP70"/>
<dbReference type="InterPro" id="IPR014756">
    <property type="entry name" value="Ig_E-set"/>
</dbReference>
<organism evidence="4 5">
    <name type="scientific">Trapa incisa</name>
    <dbReference type="NCBI Taxonomy" id="236973"/>
    <lineage>
        <taxon>Eukaryota</taxon>
        <taxon>Viridiplantae</taxon>
        <taxon>Streptophyta</taxon>
        <taxon>Embryophyta</taxon>
        <taxon>Tracheophyta</taxon>
        <taxon>Spermatophyta</taxon>
        <taxon>Magnoliopsida</taxon>
        <taxon>eudicotyledons</taxon>
        <taxon>Gunneridae</taxon>
        <taxon>Pentapetalae</taxon>
        <taxon>rosids</taxon>
        <taxon>malvids</taxon>
        <taxon>Myrtales</taxon>
        <taxon>Lythraceae</taxon>
        <taxon>Trapa</taxon>
    </lineage>
</organism>
<comment type="caution">
    <text evidence="4">The sequence shown here is derived from an EMBL/GenBank/DDBJ whole genome shotgun (WGS) entry which is preliminary data.</text>
</comment>
<evidence type="ECO:0000256" key="1">
    <source>
        <dbReference type="SAM" id="Coils"/>
    </source>
</evidence>